<dbReference type="PROSITE" id="PS50995">
    <property type="entry name" value="HTH_MARR_2"/>
    <property type="match status" value="1"/>
</dbReference>
<feature type="domain" description="HTH marR-type" evidence="6">
    <location>
        <begin position="16"/>
        <end position="146"/>
    </location>
</feature>
<dbReference type="PANTHER" id="PTHR33164">
    <property type="entry name" value="TRANSCRIPTIONAL REGULATOR, MARR FAMILY"/>
    <property type="match status" value="1"/>
</dbReference>
<dbReference type="SUPFAM" id="SSF46785">
    <property type="entry name" value="Winged helix' DNA-binding domain"/>
    <property type="match status" value="1"/>
</dbReference>
<dbReference type="InterPro" id="IPR036388">
    <property type="entry name" value="WH-like_DNA-bd_sf"/>
</dbReference>
<organism evidence="7 8">
    <name type="scientific">Pseudomonas aeruginosa</name>
    <dbReference type="NCBI Taxonomy" id="287"/>
    <lineage>
        <taxon>Bacteria</taxon>
        <taxon>Pseudomonadati</taxon>
        <taxon>Pseudomonadota</taxon>
        <taxon>Gammaproteobacteria</taxon>
        <taxon>Pseudomonadales</taxon>
        <taxon>Pseudomonadaceae</taxon>
        <taxon>Pseudomonas</taxon>
    </lineage>
</organism>
<name>A0AAQ3LDN4_PSEAI</name>
<dbReference type="RefSeq" id="WP_071536860.1">
    <property type="nucleotide sequence ID" value="NZ_CP032761.1"/>
</dbReference>
<dbReference type="GO" id="GO:0005737">
    <property type="term" value="C:cytoplasm"/>
    <property type="evidence" value="ECO:0007669"/>
    <property type="project" value="UniProtKB-SubCell"/>
</dbReference>
<dbReference type="EMBL" id="CP136985">
    <property type="protein sequence ID" value="WOS74269.1"/>
    <property type="molecule type" value="Genomic_DNA"/>
</dbReference>
<evidence type="ECO:0000313" key="7">
    <source>
        <dbReference type="EMBL" id="WOS74269.1"/>
    </source>
</evidence>
<keyword evidence="4" id="KW-0238">DNA-binding</keyword>
<evidence type="ECO:0000313" key="8">
    <source>
        <dbReference type="Proteomes" id="UP001297540"/>
    </source>
</evidence>
<protein>
    <submittedName>
        <fullName evidence="7">MarR family transcriptional regulator</fullName>
    </submittedName>
</protein>
<comment type="subcellular location">
    <subcellularLocation>
        <location evidence="1">Cytoplasm</location>
    </subcellularLocation>
</comment>
<gene>
    <name evidence="7" type="ORF">L4V69_01460</name>
</gene>
<dbReference type="SMART" id="SM00347">
    <property type="entry name" value="HTH_MARR"/>
    <property type="match status" value="1"/>
</dbReference>
<dbReference type="AlphaFoldDB" id="A0AAQ3LDN4"/>
<evidence type="ECO:0000256" key="3">
    <source>
        <dbReference type="ARBA" id="ARBA00023015"/>
    </source>
</evidence>
<geneLocation type="plasmid" evidence="7 8">
    <name>unnamed1</name>
</geneLocation>
<evidence type="ECO:0000256" key="1">
    <source>
        <dbReference type="ARBA" id="ARBA00004496"/>
    </source>
</evidence>
<dbReference type="InterPro" id="IPR036390">
    <property type="entry name" value="WH_DNA-bd_sf"/>
</dbReference>
<dbReference type="GO" id="GO:0003677">
    <property type="term" value="F:DNA binding"/>
    <property type="evidence" value="ECO:0007669"/>
    <property type="project" value="UniProtKB-KW"/>
</dbReference>
<dbReference type="InterPro" id="IPR039422">
    <property type="entry name" value="MarR/SlyA-like"/>
</dbReference>
<dbReference type="PANTHER" id="PTHR33164:SF5">
    <property type="entry name" value="ORGANIC HYDROPEROXIDE RESISTANCE TRANSCRIPTIONAL REGULATOR"/>
    <property type="match status" value="1"/>
</dbReference>
<dbReference type="InterPro" id="IPR055166">
    <property type="entry name" value="Transc_reg_Sar_Rot_HTH"/>
</dbReference>
<keyword evidence="2" id="KW-0963">Cytoplasm</keyword>
<accession>A0AAQ3LDN4</accession>
<keyword evidence="3" id="KW-0805">Transcription regulation</keyword>
<keyword evidence="5" id="KW-0804">Transcription</keyword>
<dbReference type="FunFam" id="1.10.10.10:FF:000163">
    <property type="entry name" value="MarR family transcriptional regulator"/>
    <property type="match status" value="1"/>
</dbReference>
<sequence length="165" mass="18593">MNSKPPKTENNPLLLDHQLCFPLYAATNLLTRVYRPMLEPLGLTYSQYLVMLVLWERSPVKVGDLGDCLHLENGTLTPLLKRMEHGGFITRQRDPGDERRVLIALTPHGDELRHAAKHIPEMLSRQLGIDEVAGAELRNAVKSLVGVLTNKRYQNSTLSSKRSSE</sequence>
<evidence type="ECO:0000259" key="6">
    <source>
        <dbReference type="PROSITE" id="PS50995"/>
    </source>
</evidence>
<dbReference type="GO" id="GO:0003700">
    <property type="term" value="F:DNA-binding transcription factor activity"/>
    <property type="evidence" value="ECO:0007669"/>
    <property type="project" value="InterPro"/>
</dbReference>
<evidence type="ECO:0000256" key="5">
    <source>
        <dbReference type="ARBA" id="ARBA00023163"/>
    </source>
</evidence>
<keyword evidence="7" id="KW-0614">Plasmid</keyword>
<evidence type="ECO:0000256" key="2">
    <source>
        <dbReference type="ARBA" id="ARBA00022490"/>
    </source>
</evidence>
<dbReference type="Proteomes" id="UP001297540">
    <property type="component" value="Plasmid unnamed1"/>
</dbReference>
<dbReference type="Gene3D" id="1.10.10.10">
    <property type="entry name" value="Winged helix-like DNA-binding domain superfamily/Winged helix DNA-binding domain"/>
    <property type="match status" value="1"/>
</dbReference>
<reference evidence="7" key="1">
    <citation type="submission" date="2023-06" db="EMBL/GenBank/DDBJ databases">
        <authorList>
            <consortium name="Clinical and Environmental Microbiology Branch: Whole genome sequencing antimicrobial resistance pathogens in the healthcare setting"/>
        </authorList>
    </citation>
    <scope>NUCLEOTIDE SEQUENCE</scope>
    <source>
        <strain evidence="7">2021CK-01020</strain>
        <plasmid evidence="7">unnamed1</plasmid>
    </source>
</reference>
<evidence type="ECO:0000256" key="4">
    <source>
        <dbReference type="ARBA" id="ARBA00023125"/>
    </source>
</evidence>
<dbReference type="GO" id="GO:0006950">
    <property type="term" value="P:response to stress"/>
    <property type="evidence" value="ECO:0007669"/>
    <property type="project" value="TreeGrafter"/>
</dbReference>
<proteinExistence type="predicted"/>
<dbReference type="InterPro" id="IPR000835">
    <property type="entry name" value="HTH_MarR-typ"/>
</dbReference>
<dbReference type="Pfam" id="PF22381">
    <property type="entry name" value="Staph_reg_Sar_Rot"/>
    <property type="match status" value="1"/>
</dbReference>
<reference evidence="7" key="2">
    <citation type="submission" date="2023-10" db="EMBL/GenBank/DDBJ databases">
        <title>Pathogen: clinical or host-associated sample.</title>
        <authorList>
            <person name="Hergert J."/>
            <person name="Casey R."/>
            <person name="Wagner J."/>
            <person name="Young E.L."/>
            <person name="Oakeson K.F."/>
        </authorList>
    </citation>
    <scope>NUCLEOTIDE SEQUENCE</scope>
    <source>
        <strain evidence="7">2021CK-01020</strain>
        <plasmid evidence="7">unnamed1</plasmid>
    </source>
</reference>